<organism evidence="2 3">
    <name type="scientific">Paraglaciecola algarum</name>
    <dbReference type="NCBI Taxonomy" id="3050085"/>
    <lineage>
        <taxon>Bacteria</taxon>
        <taxon>Pseudomonadati</taxon>
        <taxon>Pseudomonadota</taxon>
        <taxon>Gammaproteobacteria</taxon>
        <taxon>Alteromonadales</taxon>
        <taxon>Alteromonadaceae</taxon>
        <taxon>Paraglaciecola</taxon>
    </lineage>
</organism>
<name>A0ABS9D959_9ALTE</name>
<accession>A0ABS9D959</accession>
<feature type="region of interest" description="Disordered" evidence="1">
    <location>
        <begin position="172"/>
        <end position="235"/>
    </location>
</feature>
<evidence type="ECO:0000313" key="3">
    <source>
        <dbReference type="Proteomes" id="UP001521137"/>
    </source>
</evidence>
<reference evidence="2 3" key="1">
    <citation type="submission" date="2022-01" db="EMBL/GenBank/DDBJ databases">
        <title>Paraglaciecola sp. G1-23.</title>
        <authorList>
            <person name="Jin M.S."/>
            <person name="Han D.M."/>
            <person name="Kim H.M."/>
            <person name="Jeon C.O."/>
        </authorList>
    </citation>
    <scope>NUCLEOTIDE SEQUENCE [LARGE SCALE GENOMIC DNA]</scope>
    <source>
        <strain evidence="2 3">G1-23</strain>
    </source>
</reference>
<proteinExistence type="predicted"/>
<sequence>MEDFNIHESDIVELRLCCDTDSIKDEDKHLDKKLVLERLKQIDIGVENERKTLLLSAIFEWHKELGYDYLKELFESNIINSKCPQECYKQVNRGKIELIIFDGNFEAVGKMPASHLDAFLLIKSDSKTQEELKARVKTIHHDLYIDKVEGEKLTASIIKEYIQKKYEGSATKKKNVQAPVNASADDNTSNDDNDDNDDDDDDDGFYFDDDSEYFDTNNNEGEKHPQTTQEKPYESSAGIIFPTEKSDLLPEDELEEILNQFSNWLSDEGKYSLIEEWFPMVLENAVTKT</sequence>
<comment type="caution">
    <text evidence="2">The sequence shown here is derived from an EMBL/GenBank/DDBJ whole genome shotgun (WGS) entry which is preliminary data.</text>
</comment>
<dbReference type="RefSeq" id="WP_235313361.1">
    <property type="nucleotide sequence ID" value="NZ_JAKGAS010000007.1"/>
</dbReference>
<keyword evidence="3" id="KW-1185">Reference proteome</keyword>
<dbReference type="Proteomes" id="UP001521137">
    <property type="component" value="Unassembled WGS sequence"/>
</dbReference>
<dbReference type="EMBL" id="JAKGAS010000007">
    <property type="protein sequence ID" value="MCF2949264.1"/>
    <property type="molecule type" value="Genomic_DNA"/>
</dbReference>
<feature type="compositionally biased region" description="Acidic residues" evidence="1">
    <location>
        <begin position="188"/>
        <end position="213"/>
    </location>
</feature>
<protein>
    <submittedName>
        <fullName evidence="2">Uncharacterized protein</fullName>
    </submittedName>
</protein>
<evidence type="ECO:0000256" key="1">
    <source>
        <dbReference type="SAM" id="MobiDB-lite"/>
    </source>
</evidence>
<gene>
    <name evidence="2" type="ORF">L0668_14190</name>
</gene>
<evidence type="ECO:0000313" key="2">
    <source>
        <dbReference type="EMBL" id="MCF2949264.1"/>
    </source>
</evidence>